<gene>
    <name evidence="1" type="ORF">OHC33_003361</name>
</gene>
<dbReference type="EMBL" id="JAKLMC020000006">
    <property type="protein sequence ID" value="KAK5955720.1"/>
    <property type="molecule type" value="Genomic_DNA"/>
</dbReference>
<organism evidence="1 2">
    <name type="scientific">Knufia fluminis</name>
    <dbReference type="NCBI Taxonomy" id="191047"/>
    <lineage>
        <taxon>Eukaryota</taxon>
        <taxon>Fungi</taxon>
        <taxon>Dikarya</taxon>
        <taxon>Ascomycota</taxon>
        <taxon>Pezizomycotina</taxon>
        <taxon>Eurotiomycetes</taxon>
        <taxon>Chaetothyriomycetidae</taxon>
        <taxon>Chaetothyriales</taxon>
        <taxon>Trichomeriaceae</taxon>
        <taxon>Knufia</taxon>
    </lineage>
</organism>
<proteinExistence type="predicted"/>
<comment type="caution">
    <text evidence="1">The sequence shown here is derived from an EMBL/GenBank/DDBJ whole genome shotgun (WGS) entry which is preliminary data.</text>
</comment>
<name>A0AAN8EK60_9EURO</name>
<dbReference type="AlphaFoldDB" id="A0AAN8EK60"/>
<accession>A0AAN8EK60</accession>
<evidence type="ECO:0000313" key="2">
    <source>
        <dbReference type="Proteomes" id="UP001316803"/>
    </source>
</evidence>
<dbReference type="Proteomes" id="UP001316803">
    <property type="component" value="Unassembled WGS sequence"/>
</dbReference>
<sequence>MPYLWDTLYENLGESFSPSNYFSGTMPIPSDMEVEVGTSSSLPSVPQLSIQEIFDEARAHQPDFYDPSDKAVDRLMGAIYAIISKYQTDWRTAELLASFLDNTVKALSSPTATTIVIANIHSYESPPRRDLYARMIQQVIDRLQLAHAALFADDPQLAMSILLNRTCSGSEIEHQADPNIPINDIMEVGETSQPHDQFILIDSAYYRDRFAINPAELTDLVHQAYVDMKTRPEGFFQSIPQDVLLGKSNHEVRQKHLADYMAATSRAIAIFATQGHSLGNQLKAWTEVRTKWELRAEKHDYQSSLLPPPALPDTVLFYQQIDPYEAIEQIRVQQEVLMIQLEQQDRIAALDENGPYDGRYNRHDQALQTSYEHFYSLMGAELDTAPGEVQVIPYGHLNLLNDCVFRGEIPGHDTE</sequence>
<keyword evidence="2" id="KW-1185">Reference proteome</keyword>
<protein>
    <submittedName>
        <fullName evidence="1">Uncharacterized protein</fullName>
    </submittedName>
</protein>
<evidence type="ECO:0000313" key="1">
    <source>
        <dbReference type="EMBL" id="KAK5955720.1"/>
    </source>
</evidence>
<reference evidence="1 2" key="1">
    <citation type="submission" date="2022-12" db="EMBL/GenBank/DDBJ databases">
        <title>Genomic features and morphological characterization of a novel Knufia sp. strain isolated from spacecraft assembly facility.</title>
        <authorList>
            <person name="Teixeira M."/>
            <person name="Chander A.M."/>
            <person name="Stajich J.E."/>
            <person name="Venkateswaran K."/>
        </authorList>
    </citation>
    <scope>NUCLEOTIDE SEQUENCE [LARGE SCALE GENOMIC DNA]</scope>
    <source>
        <strain evidence="1 2">FJI-L2-BK-P2</strain>
    </source>
</reference>